<keyword evidence="2" id="KW-1185">Reference proteome</keyword>
<dbReference type="AlphaFoldDB" id="A0A6L9Y660"/>
<evidence type="ECO:0008006" key="3">
    <source>
        <dbReference type="Google" id="ProtNLM"/>
    </source>
</evidence>
<organism evidence="1 2">
    <name type="scientific">Pelistega ratti</name>
    <dbReference type="NCBI Taxonomy" id="2652177"/>
    <lineage>
        <taxon>Bacteria</taxon>
        <taxon>Pseudomonadati</taxon>
        <taxon>Pseudomonadota</taxon>
        <taxon>Betaproteobacteria</taxon>
        <taxon>Burkholderiales</taxon>
        <taxon>Alcaligenaceae</taxon>
        <taxon>Pelistega</taxon>
    </lineage>
</organism>
<evidence type="ECO:0000313" key="2">
    <source>
        <dbReference type="Proteomes" id="UP000477651"/>
    </source>
</evidence>
<dbReference type="RefSeq" id="WP_163764464.1">
    <property type="nucleotide sequence ID" value="NZ_JAAGYR010000010.1"/>
</dbReference>
<accession>A0A6L9Y660</accession>
<proteinExistence type="predicted"/>
<dbReference type="Proteomes" id="UP000477651">
    <property type="component" value="Unassembled WGS sequence"/>
</dbReference>
<protein>
    <recommendedName>
        <fullName evidence="3">Tetratricopeptide repeat protein</fullName>
    </recommendedName>
</protein>
<evidence type="ECO:0000313" key="1">
    <source>
        <dbReference type="EMBL" id="NEN75899.1"/>
    </source>
</evidence>
<sequence length="343" mass="39790">MKQTLSIQSILDLENNQERESAIIKLLNQALQDENYSFAREIAEFILYHNIVELHFSYRLQLHSLSWLSKYYYSVRIGEYQDNTLTKEDITHGTLACALKFRDVIPGIAFDVEASPEEIEKGNDQMFTFYTLSGLSTDSVYRSVMLQCILMGDEDSTREILDIWQSKPACEQLPDCQACVQHSLVEYHHFLGDFEQALKAAIPILEGKVSCKHVPQASYYPIIDSLIRLGQHEQANMLLDEAITQVEDEENTYLFHIPYMAQLLTRLNHTKEASELLQHYNNDLVHLGSTYPFVYLQYLIALTPYHPEALSDAKRLAKLFDERNENNYYQAYVEFMYAKTTIH</sequence>
<dbReference type="EMBL" id="JAAGYR010000010">
    <property type="protein sequence ID" value="NEN75899.1"/>
    <property type="molecule type" value="Genomic_DNA"/>
</dbReference>
<comment type="caution">
    <text evidence="1">The sequence shown here is derived from an EMBL/GenBank/DDBJ whole genome shotgun (WGS) entry which is preliminary data.</text>
</comment>
<gene>
    <name evidence="1" type="ORF">F9B74_06105</name>
</gene>
<name>A0A6L9Y660_9BURK</name>
<reference evidence="1 2" key="1">
    <citation type="submission" date="2020-02" db="EMBL/GenBank/DDBJ databases">
        <title>Pelistega sp. NLN82 were isolated from wild rodents of the Hainan Island.</title>
        <authorList>
            <person name="Niu N."/>
            <person name="Zhou J."/>
        </authorList>
    </citation>
    <scope>NUCLEOTIDE SEQUENCE [LARGE SCALE GENOMIC DNA]</scope>
    <source>
        <strain evidence="1 2">NLN82</strain>
    </source>
</reference>